<name>A0A9N8HS60_9STRA</name>
<comment type="caution">
    <text evidence="1">The sequence shown here is derived from an EMBL/GenBank/DDBJ whole genome shotgun (WGS) entry which is preliminary data.</text>
</comment>
<dbReference type="Proteomes" id="UP001153069">
    <property type="component" value="Unassembled WGS sequence"/>
</dbReference>
<dbReference type="AlphaFoldDB" id="A0A9N8HS60"/>
<dbReference type="Gene3D" id="2.120.10.80">
    <property type="entry name" value="Kelch-type beta propeller"/>
    <property type="match status" value="1"/>
</dbReference>
<organism evidence="1 2">
    <name type="scientific">Seminavis robusta</name>
    <dbReference type="NCBI Taxonomy" id="568900"/>
    <lineage>
        <taxon>Eukaryota</taxon>
        <taxon>Sar</taxon>
        <taxon>Stramenopiles</taxon>
        <taxon>Ochrophyta</taxon>
        <taxon>Bacillariophyta</taxon>
        <taxon>Bacillariophyceae</taxon>
        <taxon>Bacillariophycidae</taxon>
        <taxon>Naviculales</taxon>
        <taxon>Naviculaceae</taxon>
        <taxon>Seminavis</taxon>
    </lineage>
</organism>
<keyword evidence="2" id="KW-1185">Reference proteome</keyword>
<sequence>MNGNCSSSTAIFDVKTSSWKSLAPMPECVCNAGICRLGSHVYIIGGERGSYRYNQEVLCFDLETEKWMPSGIPDFPGRAYGGYATIASSNHTILLAGGVMITHWNFRHGPRIGPCREVFSLDVTSCIWTRVADLPESDFAANKCTGFLQQSANNDTSCVVVSGKQTVQLLPSGQWDALPSFRKGAGCVASFGNTIVSFQRSLKELVLLEDGLHLSLPVQCSDFLPNTLEIVVYLSIFDMVVPVYK</sequence>
<proteinExistence type="predicted"/>
<dbReference type="EMBL" id="CAICTM010001671">
    <property type="protein sequence ID" value="CAB9525413.1"/>
    <property type="molecule type" value="Genomic_DNA"/>
</dbReference>
<dbReference type="OrthoDB" id="206598at2759"/>
<accession>A0A9N8HS60</accession>
<dbReference type="Pfam" id="PF01344">
    <property type="entry name" value="Kelch_1"/>
    <property type="match status" value="1"/>
</dbReference>
<evidence type="ECO:0000313" key="1">
    <source>
        <dbReference type="EMBL" id="CAB9525413.1"/>
    </source>
</evidence>
<gene>
    <name evidence="1" type="ORF">SEMRO_1673_G290211.1</name>
</gene>
<dbReference type="SUPFAM" id="SSF117281">
    <property type="entry name" value="Kelch motif"/>
    <property type="match status" value="1"/>
</dbReference>
<evidence type="ECO:0000313" key="2">
    <source>
        <dbReference type="Proteomes" id="UP001153069"/>
    </source>
</evidence>
<dbReference type="InterPro" id="IPR015915">
    <property type="entry name" value="Kelch-typ_b-propeller"/>
</dbReference>
<dbReference type="InterPro" id="IPR006652">
    <property type="entry name" value="Kelch_1"/>
</dbReference>
<reference evidence="1" key="1">
    <citation type="submission" date="2020-06" db="EMBL/GenBank/DDBJ databases">
        <authorList>
            <consortium name="Plant Systems Biology data submission"/>
        </authorList>
    </citation>
    <scope>NUCLEOTIDE SEQUENCE</scope>
    <source>
        <strain evidence="1">D6</strain>
    </source>
</reference>
<protein>
    <submittedName>
        <fullName evidence="1">Uncharacterized protein</fullName>
    </submittedName>
</protein>